<sequence length="48" mass="5629">MFERCYQKLVKFSTSGHFYFENIDLPHPSNFPVKLPDLLGEDRVRGVT</sequence>
<evidence type="ECO:0000313" key="2">
    <source>
        <dbReference type="Proteomes" id="UP000034103"/>
    </source>
</evidence>
<dbReference type="AlphaFoldDB" id="A0A0F6U3Y9"/>
<name>A0A0F6U3Y9_MICAE</name>
<reference evidence="1 2" key="1">
    <citation type="journal article" date="2015" name="Genome Announc.">
        <title>Complete Genome Sequence of Microcystis aeruginosa NIES-2549, a Bloom-Forming Cyanobacterium from Lake Kasumigaura, Japan.</title>
        <authorList>
            <person name="Yamaguchi H."/>
            <person name="Suzuki S."/>
            <person name="Tanabe Y."/>
            <person name="Osana Y."/>
            <person name="Shimura Y."/>
            <person name="Ishida K."/>
            <person name="Kawachi M."/>
        </authorList>
    </citation>
    <scope>NUCLEOTIDE SEQUENCE [LARGE SCALE GENOMIC DNA]</scope>
    <source>
        <strain evidence="1 2">NIES-2549</strain>
    </source>
</reference>
<organism evidence="1 2">
    <name type="scientific">Microcystis aeruginosa NIES-2549</name>
    <dbReference type="NCBI Taxonomy" id="1641812"/>
    <lineage>
        <taxon>Bacteria</taxon>
        <taxon>Bacillati</taxon>
        <taxon>Cyanobacteriota</taxon>
        <taxon>Cyanophyceae</taxon>
        <taxon>Oscillatoriophycideae</taxon>
        <taxon>Chroococcales</taxon>
        <taxon>Microcystaceae</taxon>
        <taxon>Microcystis</taxon>
    </lineage>
</organism>
<evidence type="ECO:0000313" key="1">
    <source>
        <dbReference type="EMBL" id="AKE64416.1"/>
    </source>
</evidence>
<dbReference type="Proteomes" id="UP000034103">
    <property type="component" value="Chromosome"/>
</dbReference>
<gene>
    <name evidence="1" type="ORF">MYAER_2068</name>
</gene>
<protein>
    <submittedName>
        <fullName evidence="1">Uncharacterized protein</fullName>
    </submittedName>
</protein>
<proteinExistence type="predicted"/>
<dbReference type="EMBL" id="CP011304">
    <property type="protein sequence ID" value="AKE64416.1"/>
    <property type="molecule type" value="Genomic_DNA"/>
</dbReference>
<dbReference type="HOGENOM" id="CLU_3154824_0_0_3"/>
<accession>A0A0F6U3Y9</accession>